<dbReference type="InterPro" id="IPR050680">
    <property type="entry name" value="YpeA/RimI_acetyltransf"/>
</dbReference>
<dbReference type="InterPro" id="IPR016181">
    <property type="entry name" value="Acyl_CoA_acyltransferase"/>
</dbReference>
<proteinExistence type="predicted"/>
<dbReference type="GO" id="GO:0016747">
    <property type="term" value="F:acyltransferase activity, transferring groups other than amino-acyl groups"/>
    <property type="evidence" value="ECO:0007669"/>
    <property type="project" value="InterPro"/>
</dbReference>
<evidence type="ECO:0000256" key="2">
    <source>
        <dbReference type="ARBA" id="ARBA00023315"/>
    </source>
</evidence>
<reference evidence="4 5" key="1">
    <citation type="submission" date="2018-09" db="EMBL/GenBank/DDBJ databases">
        <title>Isolation, diversity and antifungal activity of actinobacteria from wheat.</title>
        <authorList>
            <person name="Han C."/>
        </authorList>
    </citation>
    <scope>NUCLEOTIDE SEQUENCE [LARGE SCALE GENOMIC DNA]</scope>
    <source>
        <strain evidence="4 5">NEAU-YY265</strain>
    </source>
</reference>
<keyword evidence="1 4" id="KW-0808">Transferase</keyword>
<dbReference type="Gene3D" id="3.40.630.30">
    <property type="match status" value="2"/>
</dbReference>
<dbReference type="Pfam" id="PF00583">
    <property type="entry name" value="Acetyltransf_1"/>
    <property type="match status" value="1"/>
</dbReference>
<comment type="caution">
    <text evidence="4">The sequence shown here is derived from an EMBL/GenBank/DDBJ whole genome shotgun (WGS) entry which is preliminary data.</text>
</comment>
<dbReference type="OrthoDB" id="9814648at2"/>
<sequence>MTRSFEGYVVPVAVDGPAFERRFGAEHLDRYLSEVYSAGDDLAGICLVTRRGTTARIGGFGCTPAYRGRGVGRALMERAVRRCSAAGATTLTLEVIVGNVAAQRLYESLGFRIVRTLVGYSWERPGAVGPAATNGLADIDPLRFARRLAAGLAGADELPWQLAPETLAAAAPPRRAYVLGPAAALVSVTEDTAVLSAVHTEPAARRRGHGRALLAALRDAFPGRRWTVPPLVPETDGAEFFRATGWVRVDLAQYEMVHASV</sequence>
<protein>
    <submittedName>
        <fullName evidence="4">GNAT family N-acetyltransferase</fullName>
    </submittedName>
</protein>
<organism evidence="4 5">
    <name type="scientific">Jiangella rhizosphaerae</name>
    <dbReference type="NCBI Taxonomy" id="2293569"/>
    <lineage>
        <taxon>Bacteria</taxon>
        <taxon>Bacillati</taxon>
        <taxon>Actinomycetota</taxon>
        <taxon>Actinomycetes</taxon>
        <taxon>Jiangellales</taxon>
        <taxon>Jiangellaceae</taxon>
        <taxon>Jiangella</taxon>
    </lineage>
</organism>
<dbReference type="AlphaFoldDB" id="A0A418KIT1"/>
<evidence type="ECO:0000259" key="3">
    <source>
        <dbReference type="PROSITE" id="PS51186"/>
    </source>
</evidence>
<feature type="domain" description="N-acetyltransferase" evidence="3">
    <location>
        <begin position="1"/>
        <end position="135"/>
    </location>
</feature>
<gene>
    <name evidence="4" type="ORF">DY240_25630</name>
</gene>
<evidence type="ECO:0000313" key="4">
    <source>
        <dbReference type="EMBL" id="RIQ13661.1"/>
    </source>
</evidence>
<accession>A0A418KIT1</accession>
<dbReference type="InterPro" id="IPR000182">
    <property type="entry name" value="GNAT_dom"/>
</dbReference>
<name>A0A418KIT1_9ACTN</name>
<dbReference type="PANTHER" id="PTHR43420">
    <property type="entry name" value="ACETYLTRANSFERASE"/>
    <property type="match status" value="1"/>
</dbReference>
<keyword evidence="5" id="KW-1185">Reference proteome</keyword>
<evidence type="ECO:0000313" key="5">
    <source>
        <dbReference type="Proteomes" id="UP000284057"/>
    </source>
</evidence>
<dbReference type="CDD" id="cd04301">
    <property type="entry name" value="NAT_SF"/>
    <property type="match status" value="1"/>
</dbReference>
<dbReference type="EMBL" id="QUAL01000372">
    <property type="protein sequence ID" value="RIQ13661.1"/>
    <property type="molecule type" value="Genomic_DNA"/>
</dbReference>
<dbReference type="PROSITE" id="PS51186">
    <property type="entry name" value="GNAT"/>
    <property type="match status" value="1"/>
</dbReference>
<dbReference type="SUPFAM" id="SSF55729">
    <property type="entry name" value="Acyl-CoA N-acyltransferases (Nat)"/>
    <property type="match status" value="2"/>
</dbReference>
<keyword evidence="2" id="KW-0012">Acyltransferase</keyword>
<dbReference type="Proteomes" id="UP000284057">
    <property type="component" value="Unassembled WGS sequence"/>
</dbReference>
<evidence type="ECO:0000256" key="1">
    <source>
        <dbReference type="ARBA" id="ARBA00022679"/>
    </source>
</evidence>